<evidence type="ECO:0000313" key="5">
    <source>
        <dbReference type="Proteomes" id="UP000502502"/>
    </source>
</evidence>
<gene>
    <name evidence="4" type="ORF">G7078_07200</name>
</gene>
<dbReference type="AlphaFoldDB" id="A0A6G7ZNW7"/>
<dbReference type="PANTHER" id="PTHR39084:SF1">
    <property type="entry name" value="DUF4010 DOMAIN-CONTAINING PROTEIN"/>
    <property type="match status" value="1"/>
</dbReference>
<feature type="transmembrane region" description="Helical" evidence="1">
    <location>
        <begin position="43"/>
        <end position="61"/>
    </location>
</feature>
<dbReference type="InterPro" id="IPR025105">
    <property type="entry name" value="DUF4010"/>
</dbReference>
<accession>A0A6G7ZNW7</accession>
<dbReference type="Proteomes" id="UP000502502">
    <property type="component" value="Chromosome"/>
</dbReference>
<keyword evidence="1" id="KW-0472">Membrane</keyword>
<feature type="transmembrane region" description="Helical" evidence="1">
    <location>
        <begin position="306"/>
        <end position="327"/>
    </location>
</feature>
<dbReference type="EMBL" id="CP049871">
    <property type="protein sequence ID" value="QIL02596.1"/>
    <property type="molecule type" value="Genomic_DNA"/>
</dbReference>
<feature type="transmembrane region" description="Helical" evidence="1">
    <location>
        <begin position="339"/>
        <end position="361"/>
    </location>
</feature>
<protein>
    <submittedName>
        <fullName evidence="4">MgtC/SapB family protein</fullName>
    </submittedName>
</protein>
<feature type="domain" description="DUF4010" evidence="3">
    <location>
        <begin position="187"/>
        <end position="390"/>
    </location>
</feature>
<evidence type="ECO:0000313" key="4">
    <source>
        <dbReference type="EMBL" id="QIL02596.1"/>
    </source>
</evidence>
<dbReference type="RefSeq" id="WP_166094500.1">
    <property type="nucleotide sequence ID" value="NZ_CP049871.1"/>
</dbReference>
<evidence type="ECO:0000259" key="2">
    <source>
        <dbReference type="Pfam" id="PF02308"/>
    </source>
</evidence>
<dbReference type="Pfam" id="PF13194">
    <property type="entry name" value="DUF4010"/>
    <property type="match status" value="1"/>
</dbReference>
<feature type="transmembrane region" description="Helical" evidence="1">
    <location>
        <begin position="12"/>
        <end position="31"/>
    </location>
</feature>
<organism evidence="4 5">
    <name type="scientific">Sphingomonas sinipercae</name>
    <dbReference type="NCBI Taxonomy" id="2714944"/>
    <lineage>
        <taxon>Bacteria</taxon>
        <taxon>Pseudomonadati</taxon>
        <taxon>Pseudomonadota</taxon>
        <taxon>Alphaproteobacteria</taxon>
        <taxon>Sphingomonadales</taxon>
        <taxon>Sphingomonadaceae</taxon>
        <taxon>Sphingomonas</taxon>
    </lineage>
</organism>
<dbReference type="Pfam" id="PF02308">
    <property type="entry name" value="MgtC"/>
    <property type="match status" value="1"/>
</dbReference>
<sequence>MLNGWPDWAVEALAVATALACGLLVGIERGWNLRKLRDNSRFAGIRTFTLLGLGSGIAGLLGASGQALAGGGIAAAAAALVVVGYSRRTGDDKMDATTPVAALVTVGLGFLAGGGRPGLAIAGATLVTLVLALREEAHRFIDRLDEADVKALARFAVIAGAVLPFLPSGDFGPYGAWNPQKLWMVVVLVTGFSFAGYVANRLFGARHGTVATALIGGLYSSTAVTQSLSQRLGSGKGGGAEPAGIALASTVMYLRVIVLVAVLATRFLVEFTLLVVPALLTQAAAAYWLYRKAPTHQGPAPPGNPIALLPALGFVAFVAVAAVAAAWAQGRFGQEGLAVLLLVMGSMDVDVAIVTAGGLPADAIAPWLASMALAGTILANMAVKLGIVIAYARREGRSAAISLAASMVVLALTIGAAWTLL</sequence>
<feature type="transmembrane region" description="Helical" evidence="1">
    <location>
        <begin position="182"/>
        <end position="200"/>
    </location>
</feature>
<feature type="transmembrane region" description="Helical" evidence="1">
    <location>
        <begin position="155"/>
        <end position="176"/>
    </location>
</feature>
<reference evidence="4 5" key="1">
    <citation type="submission" date="2020-03" db="EMBL/GenBank/DDBJ databases">
        <title>Sphingomonas sp. nov., isolated from fish.</title>
        <authorList>
            <person name="Hyun D.-W."/>
            <person name="Bae J.-W."/>
        </authorList>
    </citation>
    <scope>NUCLEOTIDE SEQUENCE [LARGE SCALE GENOMIC DNA]</scope>
    <source>
        <strain evidence="4 5">HDW15C</strain>
    </source>
</reference>
<feature type="transmembrane region" description="Helical" evidence="1">
    <location>
        <begin position="118"/>
        <end position="134"/>
    </location>
</feature>
<feature type="transmembrane region" description="Helical" evidence="1">
    <location>
        <begin position="245"/>
        <end position="264"/>
    </location>
</feature>
<feature type="transmembrane region" description="Helical" evidence="1">
    <location>
        <begin position="367"/>
        <end position="392"/>
    </location>
</feature>
<keyword evidence="5" id="KW-1185">Reference proteome</keyword>
<feature type="transmembrane region" description="Helical" evidence="1">
    <location>
        <begin position="207"/>
        <end position="225"/>
    </location>
</feature>
<dbReference type="KEGG" id="ssin:G7078_07200"/>
<feature type="domain" description="MgtC/SapB/SrpB/YhiD N-terminal" evidence="2">
    <location>
        <begin position="16"/>
        <end position="139"/>
    </location>
</feature>
<keyword evidence="1" id="KW-0812">Transmembrane</keyword>
<feature type="transmembrane region" description="Helical" evidence="1">
    <location>
        <begin position="271"/>
        <end position="290"/>
    </location>
</feature>
<feature type="transmembrane region" description="Helical" evidence="1">
    <location>
        <begin position="399"/>
        <end position="420"/>
    </location>
</feature>
<proteinExistence type="predicted"/>
<dbReference type="InterPro" id="IPR049177">
    <property type="entry name" value="MgtC_SapB_SrpB_YhiD_N"/>
</dbReference>
<keyword evidence="1" id="KW-1133">Transmembrane helix</keyword>
<evidence type="ECO:0000259" key="3">
    <source>
        <dbReference type="Pfam" id="PF13194"/>
    </source>
</evidence>
<dbReference type="PANTHER" id="PTHR39084">
    <property type="entry name" value="MEMBRANE PROTEIN-RELATED"/>
    <property type="match status" value="1"/>
</dbReference>
<name>A0A6G7ZNW7_9SPHN</name>
<evidence type="ECO:0000256" key="1">
    <source>
        <dbReference type="SAM" id="Phobius"/>
    </source>
</evidence>